<gene>
    <name evidence="1" type="ORF">AO287_20245</name>
</gene>
<dbReference type="AlphaFoldDB" id="A0AAW3LYA8"/>
<dbReference type="EMBL" id="LKCI01000048">
    <property type="protein sequence ID" value="KTC58335.1"/>
    <property type="molecule type" value="Genomic_DNA"/>
</dbReference>
<sequence length="547" mass="61315">MKLTTGWLKPPSASIGIDHLGTQAPCGMIYGQLLPGITNVTDRARYYSFYPWLVWSYDQRHSKDNPAHFVEHFRRADCLFTLIAERHSQVGDQDDERHGIAMVGRNKLITALTRLRAGGSLRLSQYATTADSVDRYFVNRLGGLSQYYAGTLANLMIMQTSTTSWTKYSTEYGSLLARDFDTNVAGKLFWEKVEDDEISLADLDELSSFCACNIPSSPAECQHLTDIFFDGKVRYGEEGEQRRRSLALIQQLANALPGEEDLSEEVFRACAYTGVLPGGLPWTIPQALQNTCAHWVVYVRNDLLSVAFQTILSICLTELQPKTSDERGKFGSIEAFSDWFVGSDKMDEVLNELEYETFVNLVEHASILGPDLGDWGDMGHEIQLGKQLIAGWRGGAEVPLLLARSLELLAMLVARDDLTKQPYSGLVITADSLRDYPINLVSFRNRGADWQAMSVRQMTSDLMLWCMNTHIRVALRKLRQSGRSTFQLHPSELGVEVACVQVPVPTQTTPRFRQAVRILRDLGLLTRDGGKTRLTDPGRRLMEVASV</sequence>
<dbReference type="Proteomes" id="UP000054513">
    <property type="component" value="Unassembled WGS sequence"/>
</dbReference>
<name>A0AAW3LYA8_PSESS</name>
<evidence type="ECO:0000313" key="2">
    <source>
        <dbReference type="Proteomes" id="UP000054513"/>
    </source>
</evidence>
<reference evidence="1 2" key="1">
    <citation type="submission" date="2015-09" db="EMBL/GenBank/DDBJ databases">
        <title>Genome sequence of ICMP 19499.</title>
        <authorList>
            <person name="Visnovsky S.B."/>
            <person name="Lu A."/>
            <person name="Panda P."/>
            <person name="Pitman A.R."/>
        </authorList>
    </citation>
    <scope>NUCLEOTIDE SEQUENCE [LARGE SCALE GENOMIC DNA]</scope>
    <source>
        <strain evidence="1 2">ICMP 19499</strain>
    </source>
</reference>
<accession>A0AAW3LYA8</accession>
<proteinExistence type="predicted"/>
<protein>
    <submittedName>
        <fullName evidence="1">Uncharacterized protein</fullName>
    </submittedName>
</protein>
<comment type="caution">
    <text evidence="1">The sequence shown here is derived from an EMBL/GenBank/DDBJ whole genome shotgun (WGS) entry which is preliminary data.</text>
</comment>
<organism evidence="1 2">
    <name type="scientific">Pseudomonas savastanoi</name>
    <name type="common">Pseudomonas syringae pv. savastanoi</name>
    <dbReference type="NCBI Taxonomy" id="29438"/>
    <lineage>
        <taxon>Bacteria</taxon>
        <taxon>Pseudomonadati</taxon>
        <taxon>Pseudomonadota</taxon>
        <taxon>Gammaproteobacteria</taxon>
        <taxon>Pseudomonadales</taxon>
        <taxon>Pseudomonadaceae</taxon>
        <taxon>Pseudomonas</taxon>
    </lineage>
</organism>
<dbReference type="RefSeq" id="WP_058402316.1">
    <property type="nucleotide sequence ID" value="NZ_LKCI01000048.1"/>
</dbReference>
<evidence type="ECO:0000313" key="1">
    <source>
        <dbReference type="EMBL" id="KTC58335.1"/>
    </source>
</evidence>